<name>A0A344PMM5_9RHOB</name>
<evidence type="ECO:0000313" key="5">
    <source>
        <dbReference type="Proteomes" id="UP000252023"/>
    </source>
</evidence>
<evidence type="ECO:0000313" key="4">
    <source>
        <dbReference type="EMBL" id="AXC50630.1"/>
    </source>
</evidence>
<dbReference type="InterPro" id="IPR022998">
    <property type="entry name" value="ThiamineP_synth_TenI"/>
</dbReference>
<dbReference type="PANTHER" id="PTHR20857">
    <property type="entry name" value="THIAMINE-PHOSPHATE PYROPHOSPHORYLASE"/>
    <property type="match status" value="1"/>
</dbReference>
<dbReference type="AlphaFoldDB" id="A0A344PMM5"/>
<dbReference type="Pfam" id="PF02581">
    <property type="entry name" value="TMP-TENI"/>
    <property type="match status" value="1"/>
</dbReference>
<protein>
    <submittedName>
        <fullName evidence="4">Thiamine phosphate synthase</fullName>
    </submittedName>
</protein>
<dbReference type="Proteomes" id="UP000252023">
    <property type="component" value="Chromosome"/>
</dbReference>
<organism evidence="4 5">
    <name type="scientific">Paracoccus suum</name>
    <dbReference type="NCBI Taxonomy" id="2259340"/>
    <lineage>
        <taxon>Bacteria</taxon>
        <taxon>Pseudomonadati</taxon>
        <taxon>Pseudomonadota</taxon>
        <taxon>Alphaproteobacteria</taxon>
        <taxon>Rhodobacterales</taxon>
        <taxon>Paracoccaceae</taxon>
        <taxon>Paracoccus</taxon>
    </lineage>
</organism>
<keyword evidence="5" id="KW-1185">Reference proteome</keyword>
<dbReference type="GO" id="GO:0004789">
    <property type="term" value="F:thiamine-phosphate diphosphorylase activity"/>
    <property type="evidence" value="ECO:0007669"/>
    <property type="project" value="TreeGrafter"/>
</dbReference>
<dbReference type="GO" id="GO:0009228">
    <property type="term" value="P:thiamine biosynthetic process"/>
    <property type="evidence" value="ECO:0007669"/>
    <property type="project" value="UniProtKB-KW"/>
</dbReference>
<comment type="pathway">
    <text evidence="1">Cofactor biosynthesis; thiamine diphosphate biosynthesis.</text>
</comment>
<dbReference type="Gene3D" id="3.20.20.70">
    <property type="entry name" value="Aldolase class I"/>
    <property type="match status" value="1"/>
</dbReference>
<dbReference type="InterPro" id="IPR013785">
    <property type="entry name" value="Aldolase_TIM"/>
</dbReference>
<keyword evidence="2" id="KW-0784">Thiamine biosynthesis</keyword>
<dbReference type="OrthoDB" id="7159061at2"/>
<dbReference type="RefSeq" id="WP_114076947.1">
    <property type="nucleotide sequence ID" value="NZ_CP030918.1"/>
</dbReference>
<dbReference type="SUPFAM" id="SSF51391">
    <property type="entry name" value="Thiamin phosphate synthase"/>
    <property type="match status" value="1"/>
</dbReference>
<dbReference type="InterPro" id="IPR036206">
    <property type="entry name" value="ThiamineP_synth_sf"/>
</dbReference>
<dbReference type="EMBL" id="CP030918">
    <property type="protein sequence ID" value="AXC50630.1"/>
    <property type="molecule type" value="Genomic_DNA"/>
</dbReference>
<proteinExistence type="predicted"/>
<feature type="domain" description="Thiamine phosphate synthase/TenI" evidence="3">
    <location>
        <begin position="23"/>
        <end position="189"/>
    </location>
</feature>
<evidence type="ECO:0000256" key="1">
    <source>
        <dbReference type="ARBA" id="ARBA00004948"/>
    </source>
</evidence>
<dbReference type="CDD" id="cd00564">
    <property type="entry name" value="TMP_TenI"/>
    <property type="match status" value="1"/>
</dbReference>
<evidence type="ECO:0000259" key="3">
    <source>
        <dbReference type="Pfam" id="PF02581"/>
    </source>
</evidence>
<dbReference type="GO" id="GO:0005737">
    <property type="term" value="C:cytoplasm"/>
    <property type="evidence" value="ECO:0007669"/>
    <property type="project" value="TreeGrafter"/>
</dbReference>
<dbReference type="PANTHER" id="PTHR20857:SF15">
    <property type="entry name" value="THIAMINE-PHOSPHATE SYNTHASE"/>
    <property type="match status" value="1"/>
</dbReference>
<reference evidence="5" key="1">
    <citation type="submission" date="2018-07" db="EMBL/GenBank/DDBJ databases">
        <title>Genome sequencing of Paracoccus sp. SC2-6.</title>
        <authorList>
            <person name="Heo J."/>
            <person name="Kim S.-J."/>
            <person name="Kwon S.-W."/>
        </authorList>
    </citation>
    <scope>NUCLEOTIDE SEQUENCE [LARGE SCALE GENOMIC DNA]</scope>
    <source>
        <strain evidence="5">SC2-6</strain>
    </source>
</reference>
<gene>
    <name evidence="4" type="ORF">DRW48_13875</name>
</gene>
<accession>A0A344PMM5</accession>
<evidence type="ECO:0000256" key="2">
    <source>
        <dbReference type="ARBA" id="ARBA00022977"/>
    </source>
</evidence>
<dbReference type="KEGG" id="pars:DRW48_13875"/>
<sequence length="216" mass="22718">MPEDQITRAPQAPADAEPQAVQLYLVTPMGASAAALGPLLAEVLDRVQVACLRLRAHDDLAELGRLADMAREIAHARDVPVVIENHWELALSHGLDGVHLMSGGRKVRDARQALGPDAIVGAFCGNQRHAGINAAEAGADYVTFGPVGGAPTAGVEQAPLDLFAWWSEMIEVPVVAEGHLDAALIAKLAPVTDFIALGAEIWAEPDPAAALSALWR</sequence>